<dbReference type="InterPro" id="IPR039859">
    <property type="entry name" value="PFA4/ZDH16/20/ERF2-like"/>
</dbReference>
<gene>
    <name evidence="13" type="ORF">CANCADRAFT_30236</name>
</gene>
<dbReference type="OrthoDB" id="331948at2759"/>
<sequence length="329" mass="37468">MKGPKNKRERRYVAMKSVSIVLTFVTVYTAYVYIGRLSYSYVYQQVSKVKGGAFIGVSVLELLIVLVCFVRICVEGPGLLDRKWTDFEKPYAGNGYDVDAPDAFICEQDGRPRWCHVCMKHKPDRAHHSSEIGKCVLKMDHYCQYLGKVIGYANYRFFWVMLLHAVILLLFWIITTGYYLAAQVRDGIVEGFIISSLAIEVLVLLGAAGLFVQHCYMISVNKTTIEYMSPNYQYFINLKMDDEFNSRVVVFTEPGGNPWTIGLLNNWKAVFGSNPLNYVLPISRPSDDGMHFAYNQELLNQLKSNYLQSVQQPPWVTTTPNDPAQPTTT</sequence>
<evidence type="ECO:0000259" key="12">
    <source>
        <dbReference type="Pfam" id="PF01529"/>
    </source>
</evidence>
<evidence type="ECO:0000256" key="9">
    <source>
        <dbReference type="ARBA" id="ARBA00038298"/>
    </source>
</evidence>
<dbReference type="EC" id="2.3.1.225" evidence="11"/>
<proteinExistence type="inferred from homology"/>
<dbReference type="GO" id="GO:0005794">
    <property type="term" value="C:Golgi apparatus"/>
    <property type="evidence" value="ECO:0007669"/>
    <property type="project" value="TreeGrafter"/>
</dbReference>
<evidence type="ECO:0000256" key="4">
    <source>
        <dbReference type="ARBA" id="ARBA00022989"/>
    </source>
</evidence>
<feature type="transmembrane region" description="Helical" evidence="11">
    <location>
        <begin position="192"/>
        <end position="212"/>
    </location>
</feature>
<evidence type="ECO:0000256" key="1">
    <source>
        <dbReference type="ARBA" id="ARBA00004141"/>
    </source>
</evidence>
<evidence type="ECO:0000256" key="6">
    <source>
        <dbReference type="ARBA" id="ARBA00023139"/>
    </source>
</evidence>
<dbReference type="Pfam" id="PF01529">
    <property type="entry name" value="DHHC"/>
    <property type="match status" value="1"/>
</dbReference>
<protein>
    <recommendedName>
        <fullName evidence="11">Palmitoyltransferase</fullName>
        <ecNumber evidence="11">2.3.1.225</ecNumber>
    </recommendedName>
</protein>
<evidence type="ECO:0000256" key="3">
    <source>
        <dbReference type="ARBA" id="ARBA00022692"/>
    </source>
</evidence>
<feature type="transmembrane region" description="Helical" evidence="11">
    <location>
        <begin position="54"/>
        <end position="74"/>
    </location>
</feature>
<evidence type="ECO:0000256" key="10">
    <source>
        <dbReference type="ARBA" id="ARBA00048048"/>
    </source>
</evidence>
<keyword evidence="4 11" id="KW-1133">Transmembrane helix</keyword>
<evidence type="ECO:0000256" key="8">
    <source>
        <dbReference type="ARBA" id="ARBA00023315"/>
    </source>
</evidence>
<dbReference type="Proteomes" id="UP000095023">
    <property type="component" value="Unassembled WGS sequence"/>
</dbReference>
<keyword evidence="8 11" id="KW-0012">Acyltransferase</keyword>
<evidence type="ECO:0000313" key="13">
    <source>
        <dbReference type="EMBL" id="ODV91951.1"/>
    </source>
</evidence>
<comment type="catalytic activity">
    <reaction evidence="10 11">
        <text>L-cysteinyl-[protein] + hexadecanoyl-CoA = S-hexadecanoyl-L-cysteinyl-[protein] + CoA</text>
        <dbReference type="Rhea" id="RHEA:36683"/>
        <dbReference type="Rhea" id="RHEA-COMP:10131"/>
        <dbReference type="Rhea" id="RHEA-COMP:11032"/>
        <dbReference type="ChEBI" id="CHEBI:29950"/>
        <dbReference type="ChEBI" id="CHEBI:57287"/>
        <dbReference type="ChEBI" id="CHEBI:57379"/>
        <dbReference type="ChEBI" id="CHEBI:74151"/>
        <dbReference type="EC" id="2.3.1.225"/>
    </reaction>
</comment>
<feature type="transmembrane region" description="Helical" evidence="11">
    <location>
        <begin position="157"/>
        <end position="180"/>
    </location>
</feature>
<comment type="subcellular location">
    <subcellularLocation>
        <location evidence="1">Membrane</location>
        <topology evidence="1">Multi-pass membrane protein</topology>
    </subcellularLocation>
</comment>
<keyword evidence="7" id="KW-0449">Lipoprotein</keyword>
<dbReference type="AlphaFoldDB" id="A0A1E4TJM4"/>
<dbReference type="GO" id="GO:0006612">
    <property type="term" value="P:protein targeting to membrane"/>
    <property type="evidence" value="ECO:0007669"/>
    <property type="project" value="TreeGrafter"/>
</dbReference>
<evidence type="ECO:0000256" key="7">
    <source>
        <dbReference type="ARBA" id="ARBA00023288"/>
    </source>
</evidence>
<evidence type="ECO:0000256" key="11">
    <source>
        <dbReference type="RuleBase" id="RU079119"/>
    </source>
</evidence>
<accession>A0A1E4TJM4</accession>
<evidence type="ECO:0000256" key="5">
    <source>
        <dbReference type="ARBA" id="ARBA00023136"/>
    </source>
</evidence>
<comment type="similarity">
    <text evidence="9">Belongs to the DHHC palmitoyltransferase family. PFA5 subfamily.</text>
</comment>
<reference evidence="14" key="1">
    <citation type="submission" date="2016-02" db="EMBL/GenBank/DDBJ databases">
        <title>Comparative genomics of biotechnologically important yeasts.</title>
        <authorList>
            <consortium name="DOE Joint Genome Institute"/>
            <person name="Riley R."/>
            <person name="Haridas S."/>
            <person name="Wolfe K.H."/>
            <person name="Lopes M.R."/>
            <person name="Hittinger C.T."/>
            <person name="Goker M."/>
            <person name="Salamov A."/>
            <person name="Wisecaver J."/>
            <person name="Long T.M."/>
            <person name="Aerts A.L."/>
            <person name="Barry K."/>
            <person name="Choi C."/>
            <person name="Clum A."/>
            <person name="Coughlan A.Y."/>
            <person name="Deshpande S."/>
            <person name="Douglass A.P."/>
            <person name="Hanson S.J."/>
            <person name="Klenk H.-P."/>
            <person name="Labutti K."/>
            <person name="Lapidus A."/>
            <person name="Lindquist E."/>
            <person name="Lipzen A."/>
            <person name="Meier-Kolthoff J.P."/>
            <person name="Ohm R.A."/>
            <person name="Otillar R.P."/>
            <person name="Pangilinan J."/>
            <person name="Peng Y."/>
            <person name="Rokas A."/>
            <person name="Rosa C.A."/>
            <person name="Scheuner C."/>
            <person name="Sibirny A.A."/>
            <person name="Slot J.C."/>
            <person name="Stielow J.B."/>
            <person name="Sun H."/>
            <person name="Kurtzman C.P."/>
            <person name="Blackwell M."/>
            <person name="Jeffries T.W."/>
            <person name="Grigoriev I.V."/>
        </authorList>
    </citation>
    <scope>NUCLEOTIDE SEQUENCE [LARGE SCALE GENOMIC DNA]</scope>
    <source>
        <strain evidence="14">NRRL Y-17796</strain>
    </source>
</reference>
<feature type="domain" description="Palmitoyltransferase DHHC" evidence="12">
    <location>
        <begin position="111"/>
        <end position="229"/>
    </location>
</feature>
<evidence type="ECO:0000256" key="2">
    <source>
        <dbReference type="ARBA" id="ARBA00022679"/>
    </source>
</evidence>
<name>A0A1E4TJM4_9ASCO</name>
<dbReference type="GO" id="GO:0016020">
    <property type="term" value="C:membrane"/>
    <property type="evidence" value="ECO:0007669"/>
    <property type="project" value="UniProtKB-SubCell"/>
</dbReference>
<comment type="domain">
    <text evidence="11">The DHHC domain is required for palmitoyltransferase activity.</text>
</comment>
<evidence type="ECO:0000313" key="14">
    <source>
        <dbReference type="Proteomes" id="UP000095023"/>
    </source>
</evidence>
<dbReference type="PANTHER" id="PTHR22883">
    <property type="entry name" value="ZINC FINGER DHHC DOMAIN CONTAINING PROTEIN"/>
    <property type="match status" value="1"/>
</dbReference>
<dbReference type="InterPro" id="IPR001594">
    <property type="entry name" value="Palmitoyltrfase_DHHC"/>
</dbReference>
<keyword evidence="5 11" id="KW-0472">Membrane</keyword>
<organism evidence="13 14">
    <name type="scientific">Tortispora caseinolytica NRRL Y-17796</name>
    <dbReference type="NCBI Taxonomy" id="767744"/>
    <lineage>
        <taxon>Eukaryota</taxon>
        <taxon>Fungi</taxon>
        <taxon>Dikarya</taxon>
        <taxon>Ascomycota</taxon>
        <taxon>Saccharomycotina</taxon>
        <taxon>Trigonopsidomycetes</taxon>
        <taxon>Trigonopsidales</taxon>
        <taxon>Trigonopsidaceae</taxon>
        <taxon>Tortispora</taxon>
    </lineage>
</organism>
<dbReference type="GO" id="GO:0005783">
    <property type="term" value="C:endoplasmic reticulum"/>
    <property type="evidence" value="ECO:0007669"/>
    <property type="project" value="TreeGrafter"/>
</dbReference>
<dbReference type="PANTHER" id="PTHR22883:SF23">
    <property type="entry name" value="PALMITOYLTRANSFERASE ZDHHC6"/>
    <property type="match status" value="1"/>
</dbReference>
<dbReference type="GO" id="GO:0019706">
    <property type="term" value="F:protein-cysteine S-palmitoyltransferase activity"/>
    <property type="evidence" value="ECO:0007669"/>
    <property type="project" value="UniProtKB-EC"/>
</dbReference>
<feature type="transmembrane region" description="Helical" evidence="11">
    <location>
        <begin position="12"/>
        <end position="34"/>
    </location>
</feature>
<keyword evidence="2 11" id="KW-0808">Transferase</keyword>
<dbReference type="EMBL" id="KV453841">
    <property type="protein sequence ID" value="ODV91951.1"/>
    <property type="molecule type" value="Genomic_DNA"/>
</dbReference>
<keyword evidence="14" id="KW-1185">Reference proteome</keyword>
<keyword evidence="3 11" id="KW-0812">Transmembrane</keyword>
<dbReference type="PROSITE" id="PS50216">
    <property type="entry name" value="DHHC"/>
    <property type="match status" value="1"/>
</dbReference>
<keyword evidence="6" id="KW-0564">Palmitate</keyword>